<gene>
    <name evidence="2" type="ORF">ACFQ02_08885</name>
</gene>
<dbReference type="SFLD" id="SFLDS00003">
    <property type="entry name" value="Haloacid_Dehalogenase"/>
    <property type="match status" value="1"/>
</dbReference>
<keyword evidence="3" id="KW-1185">Reference proteome</keyword>
<dbReference type="RefSeq" id="WP_380821975.1">
    <property type="nucleotide sequence ID" value="NZ_JBHTJN010000027.1"/>
</dbReference>
<evidence type="ECO:0000313" key="3">
    <source>
        <dbReference type="Proteomes" id="UP001596996"/>
    </source>
</evidence>
<dbReference type="PANTHER" id="PTHR43481:SF4">
    <property type="entry name" value="GLYCEROL-1-PHOSPHATE PHOSPHOHYDROLASE 1-RELATED"/>
    <property type="match status" value="1"/>
</dbReference>
<dbReference type="InterPro" id="IPR023214">
    <property type="entry name" value="HAD_sf"/>
</dbReference>
<dbReference type="EMBL" id="JBHTJN010000027">
    <property type="protein sequence ID" value="MFD0966941.1"/>
    <property type="molecule type" value="Genomic_DNA"/>
</dbReference>
<evidence type="ECO:0000256" key="1">
    <source>
        <dbReference type="ARBA" id="ARBA00006171"/>
    </source>
</evidence>
<dbReference type="NCBIfam" id="TIGR01509">
    <property type="entry name" value="HAD-SF-IA-v3"/>
    <property type="match status" value="1"/>
</dbReference>
<dbReference type="Proteomes" id="UP001596996">
    <property type="component" value="Unassembled WGS sequence"/>
</dbReference>
<dbReference type="SUPFAM" id="SSF56784">
    <property type="entry name" value="HAD-like"/>
    <property type="match status" value="1"/>
</dbReference>
<comment type="caution">
    <text evidence="2">The sequence shown here is derived from an EMBL/GenBank/DDBJ whole genome shotgun (WGS) entry which is preliminary data.</text>
</comment>
<dbReference type="InterPro" id="IPR051806">
    <property type="entry name" value="HAD-like_SPP"/>
</dbReference>
<dbReference type="SFLD" id="SFLDG01129">
    <property type="entry name" value="C1.5:_HAD__Beta-PGM__Phosphata"/>
    <property type="match status" value="1"/>
</dbReference>
<dbReference type="InterPro" id="IPR006439">
    <property type="entry name" value="HAD-SF_hydro_IA"/>
</dbReference>
<organism evidence="2 3">
    <name type="scientific">Seminibacterium arietis</name>
    <dbReference type="NCBI Taxonomy" id="1173502"/>
    <lineage>
        <taxon>Bacteria</taxon>
        <taxon>Pseudomonadati</taxon>
        <taxon>Pseudomonadota</taxon>
        <taxon>Gammaproteobacteria</taxon>
        <taxon>Pasteurellales</taxon>
        <taxon>Pasteurellaceae</taxon>
        <taxon>Seminibacterium</taxon>
    </lineage>
</organism>
<comment type="similarity">
    <text evidence="1">Belongs to the HAD-like hydrolase superfamily. CbbY/CbbZ/Gph/YieH family.</text>
</comment>
<protein>
    <submittedName>
        <fullName evidence="2">Beta-phosphoglucomutase family hydrolase</fullName>
    </submittedName>
</protein>
<reference evidence="3" key="1">
    <citation type="journal article" date="2019" name="Int. J. Syst. Evol. Microbiol.">
        <title>The Global Catalogue of Microorganisms (GCM) 10K type strain sequencing project: providing services to taxonomists for standard genome sequencing and annotation.</title>
        <authorList>
            <consortium name="The Broad Institute Genomics Platform"/>
            <consortium name="The Broad Institute Genome Sequencing Center for Infectious Disease"/>
            <person name="Wu L."/>
            <person name="Ma J."/>
        </authorList>
    </citation>
    <scope>NUCLEOTIDE SEQUENCE [LARGE SCALE GENOMIC DNA]</scope>
    <source>
        <strain evidence="3">CCUG 61707</strain>
    </source>
</reference>
<keyword evidence="2" id="KW-0378">Hydrolase</keyword>
<dbReference type="Gene3D" id="3.40.50.1000">
    <property type="entry name" value="HAD superfamily/HAD-like"/>
    <property type="match status" value="1"/>
</dbReference>
<dbReference type="Gene3D" id="1.10.150.240">
    <property type="entry name" value="Putative phosphatase, domain 2"/>
    <property type="match status" value="1"/>
</dbReference>
<dbReference type="NCBIfam" id="TIGR02009">
    <property type="entry name" value="PGMB-YQAB-SF"/>
    <property type="match status" value="1"/>
</dbReference>
<dbReference type="InterPro" id="IPR036412">
    <property type="entry name" value="HAD-like_sf"/>
</dbReference>
<sequence length="197" mass="21816">MDCSNFSSYDGLIFDMDGTVIDTMPCHRKAWDRVGEAMGYSLNGDIMYKLGGATVRTIALEMMKECSMPLELLDQVLRLKRKLGLEIIMEQATLLPAAEVLKSFSGKKPIALGTGSHRDITLKLLEKFNLNSYLNAVVTAEDVINHKPEPDTFLRCAELIGVNPKNCLVFEDADLGVQAGLAAGMQVFDVRIKQFVR</sequence>
<proteinExistence type="inferred from homology"/>
<evidence type="ECO:0000313" key="2">
    <source>
        <dbReference type="EMBL" id="MFD0966941.1"/>
    </source>
</evidence>
<dbReference type="PANTHER" id="PTHR43481">
    <property type="entry name" value="FRUCTOSE-1-PHOSPHATE PHOSPHATASE"/>
    <property type="match status" value="1"/>
</dbReference>
<dbReference type="GO" id="GO:0016787">
    <property type="term" value="F:hydrolase activity"/>
    <property type="evidence" value="ECO:0007669"/>
    <property type="project" value="UniProtKB-KW"/>
</dbReference>
<dbReference type="CDD" id="cd07505">
    <property type="entry name" value="HAD_BPGM-like"/>
    <property type="match status" value="1"/>
</dbReference>
<dbReference type="InterPro" id="IPR023198">
    <property type="entry name" value="PGP-like_dom2"/>
</dbReference>
<name>A0ABW3IB81_9PAST</name>
<dbReference type="Pfam" id="PF00702">
    <property type="entry name" value="Hydrolase"/>
    <property type="match status" value="1"/>
</dbReference>
<accession>A0ABW3IB81</accession>
<dbReference type="InterPro" id="IPR010976">
    <property type="entry name" value="B-phosphoglucomutase_hydrolase"/>
</dbReference>